<keyword evidence="15" id="KW-1267">Proteomics identification</keyword>
<comment type="subcellular location">
    <subcellularLocation>
        <location evidence="1">Endoplasmic reticulum membrane</location>
        <topology evidence="1">Multi-pass membrane protein</topology>
    </subcellularLocation>
</comment>
<keyword evidence="4" id="KW-0337">GPI-anchor biosynthesis</keyword>
<feature type="transmembrane region" description="Helical" evidence="11">
    <location>
        <begin position="727"/>
        <end position="749"/>
    </location>
</feature>
<dbReference type="SMR" id="O01966"/>
<feature type="transmembrane region" description="Helical" evidence="11">
    <location>
        <begin position="591"/>
        <end position="612"/>
    </location>
</feature>
<organism evidence="12 13">
    <name type="scientific">Caenorhabditis elegans</name>
    <dbReference type="NCBI Taxonomy" id="6239"/>
    <lineage>
        <taxon>Eukaryota</taxon>
        <taxon>Metazoa</taxon>
        <taxon>Ecdysozoa</taxon>
        <taxon>Nematoda</taxon>
        <taxon>Chromadorea</taxon>
        <taxon>Rhabditida</taxon>
        <taxon>Rhabditina</taxon>
        <taxon>Rhabditomorpha</taxon>
        <taxon>Rhabditoidea</taxon>
        <taxon>Rhabditidae</taxon>
        <taxon>Peloderinae</taxon>
        <taxon>Caenorhabditis</taxon>
    </lineage>
</organism>
<feature type="transmembrane region" description="Helical" evidence="11">
    <location>
        <begin position="844"/>
        <end position="864"/>
    </location>
</feature>
<dbReference type="CTD" id="172285"/>
<dbReference type="RefSeq" id="NP_491750.3">
    <property type="nucleotide sequence ID" value="NM_059349.4"/>
</dbReference>
<evidence type="ECO:0000256" key="1">
    <source>
        <dbReference type="ARBA" id="ARBA00004477"/>
    </source>
</evidence>
<evidence type="ECO:0000256" key="2">
    <source>
        <dbReference type="ARBA" id="ARBA00004687"/>
    </source>
</evidence>
<dbReference type="SUPFAM" id="SSF53649">
    <property type="entry name" value="Alkaline phosphatase-like"/>
    <property type="match status" value="1"/>
</dbReference>
<keyword evidence="13" id="KW-1185">Reference proteome</keyword>
<dbReference type="InterPro" id="IPR037675">
    <property type="entry name" value="PIG-O_N"/>
</dbReference>
<feature type="transmembrane region" description="Helical" evidence="11">
    <location>
        <begin position="632"/>
        <end position="652"/>
    </location>
</feature>
<dbReference type="InterPro" id="IPR002591">
    <property type="entry name" value="Phosphodiest/P_Trfase"/>
</dbReference>
<evidence type="ECO:0000313" key="12">
    <source>
        <dbReference type="EMBL" id="CCD61207.1"/>
    </source>
</evidence>
<dbReference type="STRING" id="6239.C27A12.9.1"/>
<dbReference type="GO" id="GO:0051377">
    <property type="term" value="F:mannose-ethanolamine phosphotransferase activity"/>
    <property type="evidence" value="ECO:0000318"/>
    <property type="project" value="GO_Central"/>
</dbReference>
<feature type="transmembrane region" description="Helical" evidence="11">
    <location>
        <begin position="812"/>
        <end position="829"/>
    </location>
</feature>
<dbReference type="Bgee" id="WBGene00016159">
    <property type="expression patterns" value="Expressed in germ line (C elegans) and 4 other cell types or tissues"/>
</dbReference>
<dbReference type="OMA" id="MVWTIFA"/>
<dbReference type="Proteomes" id="UP000001940">
    <property type="component" value="Chromosome I"/>
</dbReference>
<dbReference type="AlphaFoldDB" id="O01966"/>
<dbReference type="FunFam" id="3.40.720.10:FF:000115">
    <property type="entry name" value="GPI ethanolamine phosphate transferase 3"/>
    <property type="match status" value="1"/>
</dbReference>
<dbReference type="InterPro" id="IPR039524">
    <property type="entry name" value="PIGO/GPI13"/>
</dbReference>
<dbReference type="UCSC" id="C27A12.9">
    <property type="organism name" value="c. elegans"/>
</dbReference>
<dbReference type="HOGENOM" id="CLU_004298_2_0_1"/>
<evidence type="ECO:0000256" key="11">
    <source>
        <dbReference type="SAM" id="Phobius"/>
    </source>
</evidence>
<name>O01966_CAEEL</name>
<dbReference type="eggNOG" id="KOG2126">
    <property type="taxonomic scope" value="Eukaryota"/>
</dbReference>
<dbReference type="KEGG" id="cel:CELE_C27A12.9"/>
<dbReference type="PhylomeDB" id="O01966"/>
<dbReference type="CDD" id="cd16023">
    <property type="entry name" value="GPI_EPT_3"/>
    <property type="match status" value="1"/>
</dbReference>
<dbReference type="InParanoid" id="O01966"/>
<accession>O01966</accession>
<feature type="transmembrane region" description="Helical" evidence="11">
    <location>
        <begin position="6"/>
        <end position="27"/>
    </location>
</feature>
<keyword evidence="9 11" id="KW-0472">Membrane</keyword>
<reference evidence="12 13" key="1">
    <citation type="journal article" date="1998" name="Science">
        <title>Genome sequence of the nematode C. elegans: a platform for investigating biology.</title>
        <authorList>
            <consortium name="The C. elegans sequencing consortium"/>
            <person name="Sulson J.E."/>
            <person name="Waterston R."/>
        </authorList>
    </citation>
    <scope>NUCLEOTIDE SEQUENCE [LARGE SCALE GENOMIC DNA]</scope>
    <source>
        <strain evidence="12 13">Bristol N2</strain>
    </source>
</reference>
<evidence type="ECO:0000256" key="3">
    <source>
        <dbReference type="ARBA" id="ARBA00008695"/>
    </source>
</evidence>
<dbReference type="AGR" id="WB:WBGene00016159"/>
<dbReference type="Gene3D" id="3.40.720.10">
    <property type="entry name" value="Alkaline Phosphatase, subunit A"/>
    <property type="match status" value="1"/>
</dbReference>
<keyword evidence="5 12" id="KW-0808">Transferase</keyword>
<evidence type="ECO:0000313" key="14">
    <source>
        <dbReference type="WormBase" id="C27A12.9"/>
    </source>
</evidence>
<evidence type="ECO:0000256" key="9">
    <source>
        <dbReference type="ARBA" id="ARBA00023136"/>
    </source>
</evidence>
<dbReference type="WormBase" id="C27A12.9">
    <property type="protein sequence ID" value="CE36272"/>
    <property type="gene ID" value="WBGene00016159"/>
    <property type="gene designation" value="pigo-1"/>
</dbReference>
<keyword evidence="6 11" id="KW-0812">Transmembrane</keyword>
<dbReference type="InterPro" id="IPR017850">
    <property type="entry name" value="Alkaline_phosphatase_core_sf"/>
</dbReference>
<dbReference type="FunCoup" id="O01966">
    <property type="interactions" value="2497"/>
</dbReference>
<dbReference type="Pfam" id="PF01663">
    <property type="entry name" value="Phosphodiest"/>
    <property type="match status" value="1"/>
</dbReference>
<evidence type="ECO:0000256" key="8">
    <source>
        <dbReference type="ARBA" id="ARBA00022989"/>
    </source>
</evidence>
<dbReference type="GeneID" id="172285"/>
<keyword evidence="10" id="KW-0325">Glycoprotein</keyword>
<feature type="transmembrane region" description="Helical" evidence="11">
    <location>
        <begin position="693"/>
        <end position="720"/>
    </location>
</feature>
<dbReference type="PANTHER" id="PTHR23071:SF1">
    <property type="entry name" value="GPI ETHANOLAMINE PHOSPHATE TRANSFERASE 3"/>
    <property type="match status" value="1"/>
</dbReference>
<evidence type="ECO:0000256" key="6">
    <source>
        <dbReference type="ARBA" id="ARBA00022692"/>
    </source>
</evidence>
<dbReference type="PIR" id="A87794">
    <property type="entry name" value="A87794"/>
</dbReference>
<evidence type="ECO:0000256" key="7">
    <source>
        <dbReference type="ARBA" id="ARBA00022824"/>
    </source>
</evidence>
<evidence type="ECO:0000256" key="10">
    <source>
        <dbReference type="ARBA" id="ARBA00023180"/>
    </source>
</evidence>
<protein>
    <submittedName>
        <fullName evidence="12">GPI ethanolamine phosphate transferase 3</fullName>
    </submittedName>
</protein>
<comment type="pathway">
    <text evidence="2">Glycolipid biosynthesis; glycosylphosphatidylinositol-anchor biosynthesis.</text>
</comment>
<gene>
    <name evidence="12 14" type="primary">pigo-1</name>
    <name evidence="14" type="ORF">C27A12.9</name>
    <name evidence="12" type="ORF">CELE_C27A12.9</name>
</gene>
<keyword evidence="7" id="KW-0256">Endoplasmic reticulum</keyword>
<dbReference type="PaxDb" id="6239-C27A12.9"/>
<dbReference type="GO" id="GO:0005789">
    <property type="term" value="C:endoplasmic reticulum membrane"/>
    <property type="evidence" value="ECO:0000318"/>
    <property type="project" value="GO_Central"/>
</dbReference>
<evidence type="ECO:0000256" key="4">
    <source>
        <dbReference type="ARBA" id="ARBA00022502"/>
    </source>
</evidence>
<proteinExistence type="evidence at protein level"/>
<evidence type="ECO:0000256" key="5">
    <source>
        <dbReference type="ARBA" id="ARBA00022679"/>
    </source>
</evidence>
<dbReference type="GO" id="GO:0006506">
    <property type="term" value="P:GPI anchor biosynthetic process"/>
    <property type="evidence" value="ECO:0000318"/>
    <property type="project" value="GO_Central"/>
</dbReference>
<dbReference type="UniPathway" id="UPA00196"/>
<dbReference type="PANTHER" id="PTHR23071">
    <property type="entry name" value="PHOSPHATIDYLINOSITOL GLYCAN"/>
    <property type="match status" value="1"/>
</dbReference>
<dbReference type="PeptideAtlas" id="O01966"/>
<feature type="transmembrane region" description="Helical" evidence="11">
    <location>
        <begin position="769"/>
        <end position="791"/>
    </location>
</feature>
<dbReference type="PRO" id="PR:O01966"/>
<evidence type="ECO:0007829" key="15">
    <source>
        <dbReference type="PeptideAtlas" id="O01966"/>
    </source>
</evidence>
<dbReference type="OrthoDB" id="272139at2759"/>
<comment type="similarity">
    <text evidence="3">Belongs to the PIGG/PIGN/PIGO family. PIGO subfamily.</text>
</comment>
<evidence type="ECO:0000313" key="13">
    <source>
        <dbReference type="Proteomes" id="UP000001940"/>
    </source>
</evidence>
<dbReference type="EMBL" id="BX284601">
    <property type="protein sequence ID" value="CCD61207.1"/>
    <property type="molecule type" value="Genomic_DNA"/>
</dbReference>
<sequence>MGSIIRILLVSINILLALFIFQNGFLLKRQEILSKSSCSDAHAQPGQTCWMKQQYQRVILILVDALRYDFLIPIDENTKKSKEEWYYRGQMKNIEKLVKSGNVSIGTLLADPPTTTLQRLKALTTGTLPTFIDAGDNFSPDAVISEDSFVYQAAQLGKNVTLLGDDTWLSLFPNQFSKTAAYDSFDINDLNTVDDKIAPILQDEMLNSNSSIIIAHFLGVDHCGHKFGPSHPVMADTLRKMDRIIGQTIETMKSDDHGMTSTGDHGGESENEIRAGILVHSKKHQIILPERPIHQIDIVPTISLLMGLPIPFSNLGTVITQLFTRDLWEIAVGMNYEQVKRFAETYAAQKNFGELHSHTIRDSNTMEEQLDTMSRIQTLLRVSWTQFDDAYINAGIFSLVEAIMFLITNEVMSLEWIIYRTGCGLLQAALLTDKTDSDGSARTLLLMTLAVSCLSSIISMCHKALQIRISIKSMLSAKVIGPILVIIHSISLFSNSYVVYEAQVVRYFLQSLVTLVFLEKLRSTALRPRKPFKLNFLWKFVNQDQNLIIFTLIMVGLRSEPIFHRCREEEVGCDTYYPSRQAGSLTRDAQVVRLLFALGSLAVANLSVFKYYGLRDTKSQIESNSKRSSETIRILSATSWLHIAIIVLHSVFASLTHDVSRANLSAHSLSVISLICAVLAWREGNSAICAHFLLMPVYILFGDGLIPAIIIFIAVSVLIAEFVSREFIASTIALLIPLGFYHLGHSPVISSIPWNAAFVGIPGGTALRVLPALFVLFHLNFSAISSIFVISSESESSQKMSAPNTAWTLTETLVLMTIRATLTCLVSSIHRRHLMVWKIFAPKFIFECILTIVFIFSANFFLIYRQFFGEKFKNSEAKINKLH</sequence>
<keyword evidence="8 11" id="KW-1133">Transmembrane helix</keyword>